<dbReference type="AlphaFoldDB" id="A0A225USN1"/>
<dbReference type="PANTHER" id="PTHR46599">
    <property type="entry name" value="PIGGYBAC TRANSPOSABLE ELEMENT-DERIVED PROTEIN 4"/>
    <property type="match status" value="1"/>
</dbReference>
<reference evidence="4" key="1">
    <citation type="submission" date="2017-03" db="EMBL/GenBank/DDBJ databases">
        <title>Phytopthora megakarya and P. palmivora, two closely related causual agents of cacao black pod achieved similar genome size and gene model numbers by different mechanisms.</title>
        <authorList>
            <person name="Ali S."/>
            <person name="Shao J."/>
            <person name="Larry D.J."/>
            <person name="Kronmiller B."/>
            <person name="Shen D."/>
            <person name="Strem M.D."/>
            <person name="Melnick R.L."/>
            <person name="Guiltinan M.J."/>
            <person name="Tyler B.M."/>
            <person name="Meinhardt L.W."/>
            <person name="Bailey B.A."/>
        </authorList>
    </citation>
    <scope>NUCLEOTIDE SEQUENCE [LARGE SCALE GENOMIC DNA]</scope>
    <source>
        <strain evidence="4">zdho120</strain>
    </source>
</reference>
<accession>A0A225USN1</accession>
<proteinExistence type="predicted"/>
<dbReference type="InterPro" id="IPR029526">
    <property type="entry name" value="PGBD"/>
</dbReference>
<gene>
    <name evidence="3" type="ORF">PHMEG_00033811</name>
</gene>
<sequence length="267" mass="30427">MFEKQKEPGKKSKEKFMEQEAKHLDIKPHEIVLLLGLLVSRMICPQRRHFYDHWSTTSCGAVPAGTFGKFMTWNRLMYILSNLHFTDNADGRAGRDRAWKVRSVVDALQTTFAAGYTTPPVMSFDEAMIPLHNRHNPTRQYVANKPHKWGTKLFMTCCAESSFYVLLLEVYCGKAQHTQELGNVPESMQSVDHNTGPAAVMRNLEAVLPPRKKKIYHLVVTDRFYTFPISYYRPEEVVVLVDDEDTQEAEDEDVAPAAADGAEEDTV</sequence>
<dbReference type="EMBL" id="NBNE01012178">
    <property type="protein sequence ID" value="OWY96030.1"/>
    <property type="molecule type" value="Genomic_DNA"/>
</dbReference>
<evidence type="ECO:0000313" key="3">
    <source>
        <dbReference type="EMBL" id="OWY96030.1"/>
    </source>
</evidence>
<feature type="region of interest" description="Disordered" evidence="1">
    <location>
        <begin position="244"/>
        <end position="267"/>
    </location>
</feature>
<name>A0A225USN1_9STRA</name>
<evidence type="ECO:0000313" key="4">
    <source>
        <dbReference type="Proteomes" id="UP000198211"/>
    </source>
</evidence>
<feature type="compositionally biased region" description="Acidic residues" evidence="1">
    <location>
        <begin position="244"/>
        <end position="254"/>
    </location>
</feature>
<dbReference type="OrthoDB" id="122438at2759"/>
<dbReference type="PANTHER" id="PTHR46599:SF3">
    <property type="entry name" value="PIGGYBAC TRANSPOSABLE ELEMENT-DERIVED PROTEIN 4"/>
    <property type="match status" value="1"/>
</dbReference>
<keyword evidence="4" id="KW-1185">Reference proteome</keyword>
<protein>
    <recommendedName>
        <fullName evidence="2">PiggyBac transposable element-derived protein domain-containing protein</fullName>
    </recommendedName>
</protein>
<evidence type="ECO:0000259" key="2">
    <source>
        <dbReference type="Pfam" id="PF13843"/>
    </source>
</evidence>
<organism evidence="3 4">
    <name type="scientific">Phytophthora megakarya</name>
    <dbReference type="NCBI Taxonomy" id="4795"/>
    <lineage>
        <taxon>Eukaryota</taxon>
        <taxon>Sar</taxon>
        <taxon>Stramenopiles</taxon>
        <taxon>Oomycota</taxon>
        <taxon>Peronosporomycetes</taxon>
        <taxon>Peronosporales</taxon>
        <taxon>Peronosporaceae</taxon>
        <taxon>Phytophthora</taxon>
    </lineage>
</organism>
<comment type="caution">
    <text evidence="3">The sequence shown here is derived from an EMBL/GenBank/DDBJ whole genome shotgun (WGS) entry which is preliminary data.</text>
</comment>
<feature type="domain" description="PiggyBac transposable element-derived protein" evidence="2">
    <location>
        <begin position="17"/>
        <end position="226"/>
    </location>
</feature>
<evidence type="ECO:0000256" key="1">
    <source>
        <dbReference type="SAM" id="MobiDB-lite"/>
    </source>
</evidence>
<dbReference type="STRING" id="4795.A0A225USN1"/>
<dbReference type="Pfam" id="PF13843">
    <property type="entry name" value="DDE_Tnp_1_7"/>
    <property type="match status" value="1"/>
</dbReference>
<dbReference type="Proteomes" id="UP000198211">
    <property type="component" value="Unassembled WGS sequence"/>
</dbReference>